<dbReference type="InterPro" id="IPR036259">
    <property type="entry name" value="MFS_trans_sf"/>
</dbReference>
<dbReference type="PANTHER" id="PTHR11360:SF111">
    <property type="entry name" value="CHASKI, ISOFORM A"/>
    <property type="match status" value="1"/>
</dbReference>
<dbReference type="InterPro" id="IPR011701">
    <property type="entry name" value="MFS"/>
</dbReference>
<reference evidence="4" key="1">
    <citation type="journal article" date="2023" name="G3 (Bethesda)">
        <title>Whole genome assemblies of Zophobas morio and Tenebrio molitor.</title>
        <authorList>
            <person name="Kaur S."/>
            <person name="Stinson S.A."/>
            <person name="diCenzo G.C."/>
        </authorList>
    </citation>
    <scope>NUCLEOTIDE SEQUENCE</scope>
    <source>
        <strain evidence="4">QUZm001</strain>
    </source>
</reference>
<dbReference type="Gene3D" id="1.20.1250.20">
    <property type="entry name" value="MFS general substrate transporter like domains"/>
    <property type="match status" value="2"/>
</dbReference>
<feature type="transmembrane region" description="Helical" evidence="2">
    <location>
        <begin position="100"/>
        <end position="119"/>
    </location>
</feature>
<dbReference type="CDD" id="cd17352">
    <property type="entry name" value="MFS_MCT_SLC16"/>
    <property type="match status" value="1"/>
</dbReference>
<keyword evidence="2" id="KW-0812">Transmembrane</keyword>
<accession>A0AA38HUV9</accession>
<comment type="subcellular location">
    <subcellularLocation>
        <location evidence="1">Membrane</location>
        <topology evidence="1">Multi-pass membrane protein</topology>
    </subcellularLocation>
</comment>
<dbReference type="Pfam" id="PF07690">
    <property type="entry name" value="MFS_1"/>
    <property type="match status" value="2"/>
</dbReference>
<dbReference type="PANTHER" id="PTHR11360">
    <property type="entry name" value="MONOCARBOXYLATE TRANSPORTER"/>
    <property type="match status" value="1"/>
</dbReference>
<evidence type="ECO:0000313" key="5">
    <source>
        <dbReference type="Proteomes" id="UP001168821"/>
    </source>
</evidence>
<feature type="transmembrane region" description="Helical" evidence="2">
    <location>
        <begin position="31"/>
        <end position="53"/>
    </location>
</feature>
<evidence type="ECO:0000256" key="2">
    <source>
        <dbReference type="SAM" id="Phobius"/>
    </source>
</evidence>
<evidence type="ECO:0000259" key="3">
    <source>
        <dbReference type="PROSITE" id="PS50850"/>
    </source>
</evidence>
<sequence>MPDTVVPVDDDENETEASALTNRPKIPDGGWGWMIVLASLIISLIQDGISFSFGTLYTEFIDEFEASKSSTAWIGSLFLAVPLLTGPVMSALVDKYGCRTMTILGGLVSAAGFILSYFANSVIVMYITFGIISGMGLGLTYITAVVSIAFWFEKRRNLAVGLGACGTGIGTFVYAPFTTMLLYEYGWRWTVILLSGTLLNMCVCGALMRDPDWILEQNKHSKLSSKTSSVSNVSTPSQKMDLEAIRSLLKNGQDAEYVLQTLATSIEREEKGQKEHHQSVLNLPTFVKQNETVPAEVLEQLQENKKLYRIIVENYPSLLHCRSTSEKGLNTLVNPSLGPRIPVTFSLKLKKSDKKPITHQYSLPEQAEPLMKKAKKPETTSWLVKQFSSTTPHQNYFKNMRFPRHSIHRGAVLNKNKYRLRASSCPNIYRVSMTTLLKDEDELWYAGLIKLVNLFDEFHFFLLSVSTIILFAWFMTPYFYLVDHMEALGYTKDEASYVLSGIGVANTIGMVVLGWAGDQPWTNVSKTYGVCLILCGACCSAIYIFTKNYIVLHIFGALYGVFLASSFSFTPVMLVELLPLETFTKAYGLQLLCEGLGHLGGPPFAALLADLTKTWSYSFHLGAVWIAVAGVLVLIIPYTKNRKMFGRGPVEKELSERD</sequence>
<dbReference type="Proteomes" id="UP001168821">
    <property type="component" value="Unassembled WGS sequence"/>
</dbReference>
<feature type="transmembrane region" description="Helical" evidence="2">
    <location>
        <begin position="528"/>
        <end position="546"/>
    </location>
</feature>
<keyword evidence="2" id="KW-1133">Transmembrane helix</keyword>
<feature type="transmembrane region" description="Helical" evidence="2">
    <location>
        <begin position="73"/>
        <end position="93"/>
    </location>
</feature>
<dbReference type="GO" id="GO:0016020">
    <property type="term" value="C:membrane"/>
    <property type="evidence" value="ECO:0007669"/>
    <property type="project" value="UniProtKB-SubCell"/>
</dbReference>
<comment type="caution">
    <text evidence="4">The sequence shown here is derived from an EMBL/GenBank/DDBJ whole genome shotgun (WGS) entry which is preliminary data.</text>
</comment>
<feature type="transmembrane region" description="Helical" evidence="2">
    <location>
        <begin position="125"/>
        <end position="151"/>
    </location>
</feature>
<proteinExistence type="predicted"/>
<feature type="transmembrane region" description="Helical" evidence="2">
    <location>
        <begin position="615"/>
        <end position="638"/>
    </location>
</feature>
<dbReference type="InterPro" id="IPR020846">
    <property type="entry name" value="MFS_dom"/>
</dbReference>
<feature type="transmembrane region" description="Helical" evidence="2">
    <location>
        <begin position="495"/>
        <end position="516"/>
    </location>
</feature>
<feature type="domain" description="Major facilitator superfamily (MFS) profile" evidence="3">
    <location>
        <begin position="452"/>
        <end position="658"/>
    </location>
</feature>
<protein>
    <recommendedName>
        <fullName evidence="3">Major facilitator superfamily (MFS) profile domain-containing protein</fullName>
    </recommendedName>
</protein>
<organism evidence="4 5">
    <name type="scientific">Zophobas morio</name>
    <dbReference type="NCBI Taxonomy" id="2755281"/>
    <lineage>
        <taxon>Eukaryota</taxon>
        <taxon>Metazoa</taxon>
        <taxon>Ecdysozoa</taxon>
        <taxon>Arthropoda</taxon>
        <taxon>Hexapoda</taxon>
        <taxon>Insecta</taxon>
        <taxon>Pterygota</taxon>
        <taxon>Neoptera</taxon>
        <taxon>Endopterygota</taxon>
        <taxon>Coleoptera</taxon>
        <taxon>Polyphaga</taxon>
        <taxon>Cucujiformia</taxon>
        <taxon>Tenebrionidae</taxon>
        <taxon>Zophobas</taxon>
    </lineage>
</organism>
<dbReference type="InterPro" id="IPR050327">
    <property type="entry name" value="Proton-linked_MCT"/>
</dbReference>
<evidence type="ECO:0000313" key="4">
    <source>
        <dbReference type="EMBL" id="KAJ3644455.1"/>
    </source>
</evidence>
<feature type="transmembrane region" description="Helical" evidence="2">
    <location>
        <begin position="158"/>
        <end position="177"/>
    </location>
</feature>
<feature type="transmembrane region" description="Helical" evidence="2">
    <location>
        <begin position="552"/>
        <end position="575"/>
    </location>
</feature>
<dbReference type="PROSITE" id="PS50850">
    <property type="entry name" value="MFS"/>
    <property type="match status" value="1"/>
</dbReference>
<dbReference type="EMBL" id="JALNTZ010000007">
    <property type="protein sequence ID" value="KAJ3644455.1"/>
    <property type="molecule type" value="Genomic_DNA"/>
</dbReference>
<dbReference type="SUPFAM" id="SSF103473">
    <property type="entry name" value="MFS general substrate transporter"/>
    <property type="match status" value="1"/>
</dbReference>
<name>A0AA38HUV9_9CUCU</name>
<keyword evidence="5" id="KW-1185">Reference proteome</keyword>
<dbReference type="AlphaFoldDB" id="A0AA38HUV9"/>
<gene>
    <name evidence="4" type="ORF">Zmor_022182</name>
</gene>
<feature type="transmembrane region" description="Helical" evidence="2">
    <location>
        <begin position="458"/>
        <end position="475"/>
    </location>
</feature>
<dbReference type="GO" id="GO:0008028">
    <property type="term" value="F:monocarboxylic acid transmembrane transporter activity"/>
    <property type="evidence" value="ECO:0007669"/>
    <property type="project" value="TreeGrafter"/>
</dbReference>
<keyword evidence="2" id="KW-0472">Membrane</keyword>
<evidence type="ECO:0000256" key="1">
    <source>
        <dbReference type="ARBA" id="ARBA00004141"/>
    </source>
</evidence>